<evidence type="ECO:0000313" key="7">
    <source>
        <dbReference type="EMBL" id="KAF0739535.1"/>
    </source>
</evidence>
<dbReference type="AlphaFoldDB" id="A0A6G0XGU2"/>
<evidence type="ECO:0000256" key="4">
    <source>
        <dbReference type="ARBA" id="ARBA00023242"/>
    </source>
</evidence>
<evidence type="ECO:0000256" key="1">
    <source>
        <dbReference type="ARBA" id="ARBA00004123"/>
    </source>
</evidence>
<comment type="caution">
    <text evidence="7">The sequence shown here is derived from an EMBL/GenBank/DDBJ whole genome shotgun (WGS) entry which is preliminary data.</text>
</comment>
<dbReference type="InterPro" id="IPR016024">
    <property type="entry name" value="ARM-type_fold"/>
</dbReference>
<dbReference type="VEuPathDB" id="FungiDB:AeMF1_010554"/>
<evidence type="ECO:0000313" key="8">
    <source>
        <dbReference type="Proteomes" id="UP000481153"/>
    </source>
</evidence>
<keyword evidence="4" id="KW-0539">Nucleus</keyword>
<dbReference type="GO" id="GO:0030688">
    <property type="term" value="C:preribosome, small subunit precursor"/>
    <property type="evidence" value="ECO:0007669"/>
    <property type="project" value="InterPro"/>
</dbReference>
<evidence type="ECO:0000256" key="3">
    <source>
        <dbReference type="ARBA" id="ARBA00022552"/>
    </source>
</evidence>
<keyword evidence="8" id="KW-1185">Reference proteome</keyword>
<evidence type="ECO:0000256" key="6">
    <source>
        <dbReference type="SAM" id="MobiDB-lite"/>
    </source>
</evidence>
<sequence>MDLPAASKFGQKLAHTEKHVRDKAVKSLTLYLVKKKEWSDLDLDKIWKALFYCMWMSDKPKIQNELAENLSQLVHAFPSAELKMRFLHSFFKTIHREWHGIDGLRLDKFYSLIRKMLYQSFQFLQTSWDQAEVFSTHLSGEILSKLPNGLRLHLCDVYLPELHKSIGETIPGENLVMLLEPFFTLISSETDKIVTKRVNDMVFQPMLKDFQFQDTLQEDNTTDSEDVEENVAKVFGAAKLADIQHRIFELAAAAETLDRNRNILYSIYSAFYAVTKVDSAKQEKKRPAEDDGKNKKKRRKQTKADNADDGTPLEPIEEVKSPPKTKKQEEPGKKAKSGKKDAAPVVKEAAKEETGKKKATKADTPSTKVEKEESPKKGKKNKKVTEETPAKEEEAQAEVAPKKKSAKATKAPATQKEMATPYPRCTSCGGFGKGLVPKNKSMCGHCERQTKQTAKVQAAEKKRKAEVQAEEAASEAKEAKKVRFGTNKALPYELSMKRMKKSVDKDLVKPASGKGLLKVKEVIATATNNVKKNTTLNVKRARAADFF</sequence>
<keyword evidence="3" id="KW-0698">rRNA processing</keyword>
<feature type="region of interest" description="Disordered" evidence="6">
    <location>
        <begin position="279"/>
        <end position="424"/>
    </location>
</feature>
<feature type="compositionally biased region" description="Basic and acidic residues" evidence="6">
    <location>
        <begin position="383"/>
        <end position="394"/>
    </location>
</feature>
<comment type="similarity">
    <text evidence="2">Belongs to the RRP1 family.</text>
</comment>
<dbReference type="PANTHER" id="PTHR13026:SF0">
    <property type="entry name" value="RIBOSOMAL RNA PROCESSING 1B"/>
    <property type="match status" value="1"/>
</dbReference>
<feature type="compositionally biased region" description="Basic and acidic residues" evidence="6">
    <location>
        <begin position="317"/>
        <end position="356"/>
    </location>
</feature>
<evidence type="ECO:0000256" key="5">
    <source>
        <dbReference type="SAM" id="Coils"/>
    </source>
</evidence>
<dbReference type="PANTHER" id="PTHR13026">
    <property type="entry name" value="NNP-1 PROTEIN NOVEL NUCLEAR PROTEIN 1 NOP52"/>
    <property type="match status" value="1"/>
</dbReference>
<accession>A0A6G0XGU2</accession>
<dbReference type="GO" id="GO:0005634">
    <property type="term" value="C:nucleus"/>
    <property type="evidence" value="ECO:0007669"/>
    <property type="project" value="UniProtKB-SubCell"/>
</dbReference>
<dbReference type="Proteomes" id="UP000481153">
    <property type="component" value="Unassembled WGS sequence"/>
</dbReference>
<organism evidence="7 8">
    <name type="scientific">Aphanomyces euteiches</name>
    <dbReference type="NCBI Taxonomy" id="100861"/>
    <lineage>
        <taxon>Eukaryota</taxon>
        <taxon>Sar</taxon>
        <taxon>Stramenopiles</taxon>
        <taxon>Oomycota</taxon>
        <taxon>Saprolegniomycetes</taxon>
        <taxon>Saprolegniales</taxon>
        <taxon>Verrucalvaceae</taxon>
        <taxon>Aphanomyces</taxon>
    </lineage>
</organism>
<dbReference type="EMBL" id="VJMJ01000063">
    <property type="protein sequence ID" value="KAF0739535.1"/>
    <property type="molecule type" value="Genomic_DNA"/>
</dbReference>
<feature type="coiled-coil region" evidence="5">
    <location>
        <begin position="455"/>
        <end position="482"/>
    </location>
</feature>
<gene>
    <name evidence="7" type="ORF">Ae201684_004717</name>
</gene>
<comment type="subcellular location">
    <subcellularLocation>
        <location evidence="1">Nucleus</location>
    </subcellularLocation>
</comment>
<keyword evidence="5" id="KW-0175">Coiled coil</keyword>
<evidence type="ECO:0000256" key="2">
    <source>
        <dbReference type="ARBA" id="ARBA00006374"/>
    </source>
</evidence>
<dbReference type="Pfam" id="PF05997">
    <property type="entry name" value="Nop52"/>
    <property type="match status" value="1"/>
</dbReference>
<proteinExistence type="inferred from homology"/>
<feature type="compositionally biased region" description="Basic and acidic residues" evidence="6">
    <location>
        <begin position="279"/>
        <end position="293"/>
    </location>
</feature>
<protein>
    <submittedName>
        <fullName evidence="7">Uncharacterized protein</fullName>
    </submittedName>
</protein>
<dbReference type="InterPro" id="IPR010301">
    <property type="entry name" value="RRP1"/>
</dbReference>
<name>A0A6G0XGU2_9STRA</name>
<dbReference type="SUPFAM" id="SSF48371">
    <property type="entry name" value="ARM repeat"/>
    <property type="match status" value="1"/>
</dbReference>
<reference evidence="7 8" key="1">
    <citation type="submission" date="2019-07" db="EMBL/GenBank/DDBJ databases">
        <title>Genomics analysis of Aphanomyces spp. identifies a new class of oomycete effector associated with host adaptation.</title>
        <authorList>
            <person name="Gaulin E."/>
        </authorList>
    </citation>
    <scope>NUCLEOTIDE SEQUENCE [LARGE SCALE GENOMIC DNA]</scope>
    <source>
        <strain evidence="7 8">ATCC 201684</strain>
    </source>
</reference>
<dbReference type="GO" id="GO:0006364">
    <property type="term" value="P:rRNA processing"/>
    <property type="evidence" value="ECO:0007669"/>
    <property type="project" value="UniProtKB-KW"/>
</dbReference>